<reference evidence="3" key="1">
    <citation type="submission" date="2021-01" db="EMBL/GenBank/DDBJ databases">
        <authorList>
            <person name="Corre E."/>
            <person name="Pelletier E."/>
            <person name="Niang G."/>
            <person name="Scheremetjew M."/>
            <person name="Finn R."/>
            <person name="Kale V."/>
            <person name="Holt S."/>
            <person name="Cochrane G."/>
            <person name="Meng A."/>
            <person name="Brown T."/>
            <person name="Cohen L."/>
        </authorList>
    </citation>
    <scope>NUCLEOTIDE SEQUENCE</scope>
    <source>
        <strain evidence="3">UIO037</strain>
    </source>
</reference>
<evidence type="ECO:0000256" key="2">
    <source>
        <dbReference type="SAM" id="SignalP"/>
    </source>
</evidence>
<dbReference type="AlphaFoldDB" id="A0A7S4MA77"/>
<organism evidence="3">
    <name type="scientific">Prymnesium polylepis</name>
    <dbReference type="NCBI Taxonomy" id="72548"/>
    <lineage>
        <taxon>Eukaryota</taxon>
        <taxon>Haptista</taxon>
        <taxon>Haptophyta</taxon>
        <taxon>Prymnesiophyceae</taxon>
        <taxon>Prymnesiales</taxon>
        <taxon>Prymnesiaceae</taxon>
        <taxon>Prymnesium</taxon>
    </lineage>
</organism>
<gene>
    <name evidence="3" type="ORF">CPOL0286_LOCUS6244</name>
</gene>
<keyword evidence="2" id="KW-0732">Signal</keyword>
<sequence length="142" mass="15095">MNAAFALVLAAAALSSATAVQLTPARPLGALAGTSVATAVGIALAGTSDHDAAQLYQLNAYGYALLPFALSFLATQQANAVMQLPSSHSTDQRRAPPPTDPIDEADGAQTCYPINWEECEECELSEEWTEYYGEEIWLCARN</sequence>
<evidence type="ECO:0000256" key="1">
    <source>
        <dbReference type="SAM" id="MobiDB-lite"/>
    </source>
</evidence>
<accession>A0A7S4MA77</accession>
<protein>
    <submittedName>
        <fullName evidence="3">Uncharacterized protein</fullName>
    </submittedName>
</protein>
<name>A0A7S4MA77_9EUKA</name>
<evidence type="ECO:0000313" key="3">
    <source>
        <dbReference type="EMBL" id="CAE2209530.1"/>
    </source>
</evidence>
<feature type="region of interest" description="Disordered" evidence="1">
    <location>
        <begin position="85"/>
        <end position="107"/>
    </location>
</feature>
<proteinExistence type="predicted"/>
<feature type="signal peptide" evidence="2">
    <location>
        <begin position="1"/>
        <end position="19"/>
    </location>
</feature>
<feature type="chain" id="PRO_5031292652" evidence="2">
    <location>
        <begin position="20"/>
        <end position="142"/>
    </location>
</feature>
<dbReference type="EMBL" id="HBKO01013839">
    <property type="protein sequence ID" value="CAE2209530.1"/>
    <property type="molecule type" value="Transcribed_RNA"/>
</dbReference>